<evidence type="ECO:0000313" key="2">
    <source>
        <dbReference type="Proteomes" id="UP000295252"/>
    </source>
</evidence>
<name>A0A068U2K0_COFCA</name>
<protein>
    <submittedName>
        <fullName evidence="1">Uncharacterized protein</fullName>
    </submittedName>
</protein>
<organism evidence="1 2">
    <name type="scientific">Coffea canephora</name>
    <name type="common">Robusta coffee</name>
    <dbReference type="NCBI Taxonomy" id="49390"/>
    <lineage>
        <taxon>Eukaryota</taxon>
        <taxon>Viridiplantae</taxon>
        <taxon>Streptophyta</taxon>
        <taxon>Embryophyta</taxon>
        <taxon>Tracheophyta</taxon>
        <taxon>Spermatophyta</taxon>
        <taxon>Magnoliopsida</taxon>
        <taxon>eudicotyledons</taxon>
        <taxon>Gunneridae</taxon>
        <taxon>Pentapetalae</taxon>
        <taxon>asterids</taxon>
        <taxon>lamiids</taxon>
        <taxon>Gentianales</taxon>
        <taxon>Rubiaceae</taxon>
        <taxon>Ixoroideae</taxon>
        <taxon>Gardenieae complex</taxon>
        <taxon>Bertiereae - Coffeeae clade</taxon>
        <taxon>Coffeeae</taxon>
        <taxon>Coffea</taxon>
    </lineage>
</organism>
<dbReference type="EMBL" id="HG739092">
    <property type="protein sequence ID" value="CDP02404.1"/>
    <property type="molecule type" value="Genomic_DNA"/>
</dbReference>
<accession>A0A068U2K0</accession>
<gene>
    <name evidence="1" type="ORF">GSCOC_T00039771001</name>
</gene>
<sequence>MNNTTLLSSPLFTKRKTHWKEKVKTKKKIKIKTTKLETYRKIGTKIETFFFLIISYIQSVVTK</sequence>
<evidence type="ECO:0000313" key="1">
    <source>
        <dbReference type="EMBL" id="CDP02404.1"/>
    </source>
</evidence>
<dbReference type="Gramene" id="CDP02404">
    <property type="protein sequence ID" value="CDP02404"/>
    <property type="gene ID" value="GSCOC_T00039771001"/>
</dbReference>
<reference evidence="2" key="1">
    <citation type="journal article" date="2014" name="Science">
        <title>The coffee genome provides insight into the convergent evolution of caffeine biosynthesis.</title>
        <authorList>
            <person name="Denoeud F."/>
            <person name="Carretero-Paulet L."/>
            <person name="Dereeper A."/>
            <person name="Droc G."/>
            <person name="Guyot R."/>
            <person name="Pietrella M."/>
            <person name="Zheng C."/>
            <person name="Alberti A."/>
            <person name="Anthony F."/>
            <person name="Aprea G."/>
            <person name="Aury J.M."/>
            <person name="Bento P."/>
            <person name="Bernard M."/>
            <person name="Bocs S."/>
            <person name="Campa C."/>
            <person name="Cenci A."/>
            <person name="Combes M.C."/>
            <person name="Crouzillat D."/>
            <person name="Da Silva C."/>
            <person name="Daddiego L."/>
            <person name="De Bellis F."/>
            <person name="Dussert S."/>
            <person name="Garsmeur O."/>
            <person name="Gayraud T."/>
            <person name="Guignon V."/>
            <person name="Jahn K."/>
            <person name="Jamilloux V."/>
            <person name="Joet T."/>
            <person name="Labadie K."/>
            <person name="Lan T."/>
            <person name="Leclercq J."/>
            <person name="Lepelley M."/>
            <person name="Leroy T."/>
            <person name="Li L.T."/>
            <person name="Librado P."/>
            <person name="Lopez L."/>
            <person name="Munoz A."/>
            <person name="Noel B."/>
            <person name="Pallavicini A."/>
            <person name="Perrotta G."/>
            <person name="Poncet V."/>
            <person name="Pot D."/>
            <person name="Priyono X."/>
            <person name="Rigoreau M."/>
            <person name="Rouard M."/>
            <person name="Rozas J."/>
            <person name="Tranchant-Dubreuil C."/>
            <person name="VanBuren R."/>
            <person name="Zhang Q."/>
            <person name="Andrade A.C."/>
            <person name="Argout X."/>
            <person name="Bertrand B."/>
            <person name="de Kochko A."/>
            <person name="Graziosi G."/>
            <person name="Henry R.J."/>
            <person name="Jayarama X."/>
            <person name="Ming R."/>
            <person name="Nagai C."/>
            <person name="Rounsley S."/>
            <person name="Sankoff D."/>
            <person name="Giuliano G."/>
            <person name="Albert V.A."/>
            <person name="Wincker P."/>
            <person name="Lashermes P."/>
        </authorList>
    </citation>
    <scope>NUCLEOTIDE SEQUENCE [LARGE SCALE GENOMIC DNA]</scope>
    <source>
        <strain evidence="2">cv. DH200-94</strain>
    </source>
</reference>
<keyword evidence="2" id="KW-1185">Reference proteome</keyword>
<proteinExistence type="predicted"/>
<dbReference type="Proteomes" id="UP000295252">
    <property type="component" value="Chromosome IX"/>
</dbReference>
<dbReference type="InParanoid" id="A0A068U2K0"/>
<dbReference type="AlphaFoldDB" id="A0A068U2K0"/>